<comment type="caution">
    <text evidence="5">The sequence shown here is derived from an EMBL/GenBank/DDBJ whole genome shotgun (WGS) entry which is preliminary data.</text>
</comment>
<dbReference type="Pfam" id="PF08700">
    <property type="entry name" value="VPS51_Exo84_N"/>
    <property type="match status" value="1"/>
</dbReference>
<dbReference type="GO" id="GO:0048193">
    <property type="term" value="P:Golgi vesicle transport"/>
    <property type="evidence" value="ECO:0007669"/>
    <property type="project" value="TreeGrafter"/>
</dbReference>
<organism evidence="5 6">
    <name type="scientific">Populus tomentosa</name>
    <name type="common">Chinese white poplar</name>
    <dbReference type="NCBI Taxonomy" id="118781"/>
    <lineage>
        <taxon>Eukaryota</taxon>
        <taxon>Viridiplantae</taxon>
        <taxon>Streptophyta</taxon>
        <taxon>Embryophyta</taxon>
        <taxon>Tracheophyta</taxon>
        <taxon>Spermatophyta</taxon>
        <taxon>Magnoliopsida</taxon>
        <taxon>eudicotyledons</taxon>
        <taxon>Gunneridae</taxon>
        <taxon>Pentapetalae</taxon>
        <taxon>rosids</taxon>
        <taxon>fabids</taxon>
        <taxon>Malpighiales</taxon>
        <taxon>Salicaceae</taxon>
        <taxon>Saliceae</taxon>
        <taxon>Populus</taxon>
    </lineage>
</organism>
<dbReference type="GO" id="GO:0007041">
    <property type="term" value="P:lysosomal transport"/>
    <property type="evidence" value="ECO:0007669"/>
    <property type="project" value="TreeGrafter"/>
</dbReference>
<comment type="similarity">
    <text evidence="1 2">Belongs to the VPS51 family.</text>
</comment>
<sequence length="941" mass="106171">MGEDDVPMDDKAKRMRDLLSSFYSPDPSVTNTNNPFKFASLDVINTTSFDADQYMNLLVQRSNLEGLLQKHVEMAAEIKNLDTDLQMLVYENYNKFISATDTIKRMKTNIVGMEANMEQLLDKAYSTNSLQIMTVQSRSDGVNTSLFEKREHIEKLHRTRNLLRKVQFIYDLPARLGKCIKSEAYADAVRFYIGAMPIFKAYGDSSFQDCKRASEEAMDTIIKNLQGKLFSDSESIQARAEAAVLLKQLDFPVDSLKAKLFEKLEQSLDGLQLTHEEIAEIANVTAESSNLSEQGNNTESIPGSAHGALVSEFAEAVRAYQVIFPDSEKQLIKLSQDLITKHFEITSDYIKKWIPIANFLGVLRLDIALEETKPKQLKDADWNLIQKRVVSQIQIRLALAQEVNYNILGEKIEDQEQAFSFAQVIQADSANDTSWKDKLGLNDVTSILLENDRFLGVEYNVSGDKTLVIEVGLEELKQSRKKFGGAMIPMLDKSNNDDVLMARKGIIWKDVLLIDKVLHEALLPDYSSKVASRIAVRQYIKSTFSHLLHDISDALTNVHIKPKEEVDEHPLVVFLEAGKSSVLQGSMNVLLDFRQLLKENLGGLQLSDLIVDWVQEGFQDFFRALHDQFLLLSGKNKSAVQDENSTKGMQVEKVVPGLVLVLAQLSIFIEQTAISRITEARSHSTAEIAAYFSGGGGGAHENGPAFVPGEICRTFHSAGESLLQHYINMRTQKITVLLRKRFTAPNWVKHKEPREVHMFVDLFLQELEAVGTEAKQILPHGVLRKHRRSESNGSSASSRSNSLRDDKMSRSNTHRARSQLLEKHLAKLFKQKVEIFTKTEYTRESVVTTVVKLCLKSFQEFVRLQTFNRSGFQQIQLDVQFLRASLKEIVEDEAAVDFLLDEVIVGASERCLDPIPLEPPILDKLIQAKLAKEKEQTPISP</sequence>
<dbReference type="OrthoDB" id="203678at2759"/>
<dbReference type="GO" id="GO:1990745">
    <property type="term" value="C:EARP complex"/>
    <property type="evidence" value="ECO:0007669"/>
    <property type="project" value="TreeGrafter"/>
</dbReference>
<dbReference type="GO" id="GO:0000938">
    <property type="term" value="C:GARP complex"/>
    <property type="evidence" value="ECO:0007669"/>
    <property type="project" value="UniProtKB-UniRule"/>
</dbReference>
<dbReference type="PANTHER" id="PTHR15954">
    <property type="entry name" value="VACUOLAR PROTEIN SORTING-ASSOCIATED PROTEIN 51 HOMOLOG"/>
    <property type="match status" value="1"/>
</dbReference>
<comment type="subunit">
    <text evidence="2">Component of the Golgi-associated retrograde protein (GARP) complex.</text>
</comment>
<dbReference type="PANTHER" id="PTHR15954:SF4">
    <property type="entry name" value="VACUOLAR PROTEIN SORTING-ASSOCIATED PROTEIN 51 HOMOLOG"/>
    <property type="match status" value="1"/>
</dbReference>
<keyword evidence="3" id="KW-0175">Coiled coil</keyword>
<dbReference type="GO" id="GO:0015031">
    <property type="term" value="P:protein transport"/>
    <property type="evidence" value="ECO:0007669"/>
    <property type="project" value="UniProtKB-UniRule"/>
</dbReference>
<reference evidence="5" key="1">
    <citation type="journal article" date="2020" name="bioRxiv">
        <title>Hybrid origin of Populus tomentosa Carr. identified through genome sequencing and phylogenomic analysis.</title>
        <authorList>
            <person name="An X."/>
            <person name="Gao K."/>
            <person name="Chen Z."/>
            <person name="Li J."/>
            <person name="Yang X."/>
            <person name="Yang X."/>
            <person name="Zhou J."/>
            <person name="Guo T."/>
            <person name="Zhao T."/>
            <person name="Huang S."/>
            <person name="Miao D."/>
            <person name="Khan W.U."/>
            <person name="Rao P."/>
            <person name="Ye M."/>
            <person name="Lei B."/>
            <person name="Liao W."/>
            <person name="Wang J."/>
            <person name="Ji L."/>
            <person name="Li Y."/>
            <person name="Guo B."/>
            <person name="Mustafa N.S."/>
            <person name="Li S."/>
            <person name="Yun Q."/>
            <person name="Keller S.R."/>
            <person name="Mao J."/>
            <person name="Zhang R."/>
            <person name="Strauss S.H."/>
        </authorList>
    </citation>
    <scope>NUCLEOTIDE SEQUENCE</scope>
    <source>
        <strain evidence="5">GM15</strain>
        <tissue evidence="5">Leaf</tissue>
    </source>
</reference>
<feature type="coiled-coil region" evidence="3">
    <location>
        <begin position="64"/>
        <end position="123"/>
    </location>
</feature>
<proteinExistence type="inferred from homology"/>
<evidence type="ECO:0000313" key="5">
    <source>
        <dbReference type="EMBL" id="KAG6787047.1"/>
    </source>
</evidence>
<keyword evidence="2" id="KW-0445">Lipid transport</keyword>
<dbReference type="EMBL" id="JAAWWB010000003">
    <property type="protein sequence ID" value="KAG6787047.1"/>
    <property type="molecule type" value="Genomic_DNA"/>
</dbReference>
<name>A0A8X8AHX2_POPTO</name>
<feature type="compositionally biased region" description="Low complexity" evidence="4">
    <location>
        <begin position="791"/>
        <end position="801"/>
    </location>
</feature>
<feature type="region of interest" description="Disordered" evidence="4">
    <location>
        <begin position="781"/>
        <end position="816"/>
    </location>
</feature>
<dbReference type="InterPro" id="IPR014812">
    <property type="entry name" value="Vps51"/>
</dbReference>
<dbReference type="GO" id="GO:0006869">
    <property type="term" value="P:lipid transport"/>
    <property type="evidence" value="ECO:0007669"/>
    <property type="project" value="UniProtKB-UniRule"/>
</dbReference>
<keyword evidence="2" id="KW-0333">Golgi apparatus</keyword>
<evidence type="ECO:0000256" key="3">
    <source>
        <dbReference type="SAM" id="Coils"/>
    </source>
</evidence>
<dbReference type="AlphaFoldDB" id="A0A8X8AHX2"/>
<protein>
    <recommendedName>
        <fullName evidence="2">Vacuolar protein sorting-associated protein 51 homolog</fullName>
    </recommendedName>
</protein>
<dbReference type="GO" id="GO:0032456">
    <property type="term" value="P:endocytic recycling"/>
    <property type="evidence" value="ECO:0007669"/>
    <property type="project" value="TreeGrafter"/>
</dbReference>
<comment type="function">
    <text evidence="2">Acts as component of the GARP complex that is involved in retrograde transport from early and late endosomes to the trans-Golgi network (TGN).</text>
</comment>
<evidence type="ECO:0000256" key="1">
    <source>
        <dbReference type="ARBA" id="ARBA00006080"/>
    </source>
</evidence>
<evidence type="ECO:0000313" key="6">
    <source>
        <dbReference type="Proteomes" id="UP000886885"/>
    </source>
</evidence>
<keyword evidence="6" id="KW-1185">Reference proteome</keyword>
<dbReference type="Proteomes" id="UP000886885">
    <property type="component" value="Chromosome 2A"/>
</dbReference>
<dbReference type="GO" id="GO:0007030">
    <property type="term" value="P:Golgi organization"/>
    <property type="evidence" value="ECO:0007669"/>
    <property type="project" value="UniProtKB-UniRule"/>
</dbReference>
<evidence type="ECO:0000256" key="2">
    <source>
        <dbReference type="RuleBase" id="RU368010"/>
    </source>
</evidence>
<gene>
    <name evidence="5" type="ORF">POTOM_008675</name>
</gene>
<keyword evidence="2" id="KW-0653">Protein transport</keyword>
<evidence type="ECO:0000256" key="4">
    <source>
        <dbReference type="SAM" id="MobiDB-lite"/>
    </source>
</evidence>
<dbReference type="GO" id="GO:0042147">
    <property type="term" value="P:retrograde transport, endosome to Golgi"/>
    <property type="evidence" value="ECO:0007669"/>
    <property type="project" value="UniProtKB-UniRule"/>
</dbReference>
<dbReference type="GO" id="GO:0005829">
    <property type="term" value="C:cytosol"/>
    <property type="evidence" value="ECO:0007669"/>
    <property type="project" value="GOC"/>
</dbReference>
<accession>A0A8X8AHX2</accession>
<dbReference type="GO" id="GO:0016020">
    <property type="term" value="C:membrane"/>
    <property type="evidence" value="ECO:0007669"/>
    <property type="project" value="TreeGrafter"/>
</dbReference>
<keyword evidence="2" id="KW-0813">Transport</keyword>
<comment type="subcellular location">
    <subcellularLocation>
        <location evidence="2">Golgi apparatus</location>
        <location evidence="2">trans-Golgi network</location>
    </subcellularLocation>
</comment>